<evidence type="ECO:0000313" key="2">
    <source>
        <dbReference type="WBParaSite" id="RSKR_0000608900.1"/>
    </source>
</evidence>
<dbReference type="Proteomes" id="UP000095286">
    <property type="component" value="Unplaced"/>
</dbReference>
<dbReference type="WBParaSite" id="RSKR_0000608900.1">
    <property type="protein sequence ID" value="RSKR_0000608900.1"/>
    <property type="gene ID" value="RSKR_0000608900"/>
</dbReference>
<organism evidence="1 2">
    <name type="scientific">Rhabditophanes sp. KR3021</name>
    <dbReference type="NCBI Taxonomy" id="114890"/>
    <lineage>
        <taxon>Eukaryota</taxon>
        <taxon>Metazoa</taxon>
        <taxon>Ecdysozoa</taxon>
        <taxon>Nematoda</taxon>
        <taxon>Chromadorea</taxon>
        <taxon>Rhabditida</taxon>
        <taxon>Tylenchina</taxon>
        <taxon>Panagrolaimomorpha</taxon>
        <taxon>Strongyloidoidea</taxon>
        <taxon>Alloionematidae</taxon>
        <taxon>Rhabditophanes</taxon>
    </lineage>
</organism>
<accession>A0AC35U1A6</accession>
<protein>
    <submittedName>
        <fullName evidence="2">RUN domain-containing protein</fullName>
    </submittedName>
</protein>
<sequence>MVELCELKLLQHDMEWPPDMDQHVANLTFEQSIIDEQSLFSSMAVDPSLISTDSLDMDQLRARCETNKNDYKLTFEDSGQWTQSGLFSSPSKNTTGTSDCSSSNNAMTTWGRLRTDNQDNKRFDVKTNSLPLLNDGENAMSPTEHNITTSQQRPSSLLANFVERTEKITRNDLQFVEGFVDDGRYFDVNDNEINVNNGGGNNVGTSERWNSRQHHSSTSIRNMSRSPSLGNAPNKPRRTFADLSKQQQRNNIAPELKFLALHHEIPTFCQTSISLGEMLKKAKDGILTDYEDKLEYSDINIVSKKKSPDSGLGASLGPSHIEDWGSLAVLLPKNVVDACSFFKSNTSLLTGSPSSSGNCFGHQQMNIEGKKSMDLSSYDMYKKGLLNTWCARNNFEQKETLTTSECQFDKQFMKKEKKLISSTNKLKLHAQELSIIGMPIYNIKRLLVERVVEGVADVARGNGTNNVCVAMQLLLSDGLSQNLHAWDIVRKVTASGRATNRIYEVMIDLERSGESVDSKLHSFFCALLALRSLDGWLSYIVLKENVLNKYYCGDAFFVRCNTAYRSLFWRLIESVELLSVMDAKQKSKTISSSCVHDRHLTSTITTPIKAVPSRIASDSRVPKSSSVPSRLSVEDGKSLKGSSVDTKIMTNTHTITNYCSDHKNECSVRRKSRIPILIPRPRRTLSCTAKIGIDTNYKSNSRLQYQKTAYILQTETENGMLPVNRGERVRVLSTRGIFSRCYLLNAAPGRVQNGLVLTRNLNCC</sequence>
<evidence type="ECO:0000313" key="1">
    <source>
        <dbReference type="Proteomes" id="UP000095286"/>
    </source>
</evidence>
<proteinExistence type="predicted"/>
<reference evidence="2" key="1">
    <citation type="submission" date="2016-11" db="UniProtKB">
        <authorList>
            <consortium name="WormBaseParasite"/>
        </authorList>
    </citation>
    <scope>IDENTIFICATION</scope>
    <source>
        <strain evidence="2">KR3021</strain>
    </source>
</reference>
<name>A0AC35U1A6_9BILA</name>